<gene>
    <name evidence="7" type="ORF">CITCOLO1_LOCUS13698</name>
</gene>
<dbReference type="PANTHER" id="PTHR31225:SF221">
    <property type="entry name" value="(-)-GERMACRENE D SYNTHASE"/>
    <property type="match status" value="1"/>
</dbReference>
<evidence type="ECO:0000256" key="3">
    <source>
        <dbReference type="ARBA" id="ARBA00022842"/>
    </source>
</evidence>
<accession>A0ABP0YML7</accession>
<comment type="cofactor">
    <cofactor evidence="1">
        <name>Mg(2+)</name>
        <dbReference type="ChEBI" id="CHEBI:18420"/>
    </cofactor>
</comment>
<dbReference type="Gene3D" id="1.10.600.10">
    <property type="entry name" value="Farnesyl Diphosphate Synthase"/>
    <property type="match status" value="1"/>
</dbReference>
<dbReference type="InterPro" id="IPR050148">
    <property type="entry name" value="Terpene_synthase-like"/>
</dbReference>
<name>A0ABP0YML7_9ROSI</name>
<dbReference type="CDD" id="cd00684">
    <property type="entry name" value="Terpene_cyclase_plant_C1"/>
    <property type="match status" value="1"/>
</dbReference>
<dbReference type="Pfam" id="PF03936">
    <property type="entry name" value="Terpene_synth_C"/>
    <property type="match status" value="1"/>
</dbReference>
<evidence type="ECO:0000313" key="7">
    <source>
        <dbReference type="EMBL" id="CAK9321616.1"/>
    </source>
</evidence>
<dbReference type="Proteomes" id="UP001642487">
    <property type="component" value="Chromosome 5"/>
</dbReference>
<protein>
    <submittedName>
        <fullName evidence="7">Uncharacterized protein</fullName>
    </submittedName>
</protein>
<keyword evidence="8" id="KW-1185">Reference proteome</keyword>
<evidence type="ECO:0000256" key="2">
    <source>
        <dbReference type="ARBA" id="ARBA00022723"/>
    </source>
</evidence>
<dbReference type="PANTHER" id="PTHR31225">
    <property type="entry name" value="OS04G0344100 PROTEIN-RELATED"/>
    <property type="match status" value="1"/>
</dbReference>
<evidence type="ECO:0000256" key="4">
    <source>
        <dbReference type="ARBA" id="ARBA00023239"/>
    </source>
</evidence>
<evidence type="ECO:0000259" key="6">
    <source>
        <dbReference type="Pfam" id="PF03936"/>
    </source>
</evidence>
<organism evidence="7 8">
    <name type="scientific">Citrullus colocynthis</name>
    <name type="common">colocynth</name>
    <dbReference type="NCBI Taxonomy" id="252529"/>
    <lineage>
        <taxon>Eukaryota</taxon>
        <taxon>Viridiplantae</taxon>
        <taxon>Streptophyta</taxon>
        <taxon>Embryophyta</taxon>
        <taxon>Tracheophyta</taxon>
        <taxon>Spermatophyta</taxon>
        <taxon>Magnoliopsida</taxon>
        <taxon>eudicotyledons</taxon>
        <taxon>Gunneridae</taxon>
        <taxon>Pentapetalae</taxon>
        <taxon>rosids</taxon>
        <taxon>fabids</taxon>
        <taxon>Cucurbitales</taxon>
        <taxon>Cucurbitaceae</taxon>
        <taxon>Benincaseae</taxon>
        <taxon>Citrullus</taxon>
    </lineage>
</organism>
<dbReference type="Pfam" id="PF01397">
    <property type="entry name" value="Terpene_synth"/>
    <property type="match status" value="1"/>
</dbReference>
<keyword evidence="4" id="KW-0456">Lyase</keyword>
<dbReference type="SUPFAM" id="SSF48576">
    <property type="entry name" value="Terpenoid synthases"/>
    <property type="match status" value="1"/>
</dbReference>
<keyword evidence="3" id="KW-0460">Magnesium</keyword>
<dbReference type="InterPro" id="IPR044814">
    <property type="entry name" value="Terpene_cyclase_plant_C1"/>
</dbReference>
<dbReference type="InterPro" id="IPR036965">
    <property type="entry name" value="Terpene_synth_N_sf"/>
</dbReference>
<dbReference type="SUPFAM" id="SSF48239">
    <property type="entry name" value="Terpenoid cyclases/Protein prenyltransferases"/>
    <property type="match status" value="1"/>
</dbReference>
<sequence length="438" mass="50866">MKEEVRKLLITCVEKPFQQLSLIDSIQRLGVAYHFDTEIKGALDHVYKNYYNFITSESNEDEIHVVSLGFRLLRQQRYSVSCDIFDKFIDDKGNFKESLVKDIQGMLSLYEASHLRMHGEEILEQALAFTTTNLRASFTNNDNNSNTSHEEEGSYALKWPFFKAMPRLAARNYIYFYEKNALHNPTLLSFAKFDYNCLQKLYQKELHEISRWDVTCIEGLPEYMKIYYEALLDTYRGIEQDISKDDIPYAIHYAKEAMKRQARNYFYEAKWYKEGYTPTIEEYLRVGRVTACYSLFSPISFLGMGDVASIEAFEWVESDPKSLIGSGVIGRIMNDITSHKFEQERGHVASAVECYMIQYGVSEEEAIQELEKQVTNAWKDIIEDYVQSIEDVPNTILMSVINLARLSDTFYKDEDGYTYSSGETKRIVLSLVVDPLPI</sequence>
<keyword evidence="2" id="KW-0479">Metal-binding</keyword>
<evidence type="ECO:0000313" key="8">
    <source>
        <dbReference type="Proteomes" id="UP001642487"/>
    </source>
</evidence>
<evidence type="ECO:0000259" key="5">
    <source>
        <dbReference type="Pfam" id="PF01397"/>
    </source>
</evidence>
<dbReference type="InterPro" id="IPR008930">
    <property type="entry name" value="Terpenoid_cyclase/PrenylTrfase"/>
</dbReference>
<dbReference type="Gene3D" id="1.50.10.130">
    <property type="entry name" value="Terpene synthase, N-terminal domain"/>
    <property type="match status" value="1"/>
</dbReference>
<dbReference type="InterPro" id="IPR005630">
    <property type="entry name" value="Terpene_synthase_metal-bd"/>
</dbReference>
<evidence type="ECO:0000256" key="1">
    <source>
        <dbReference type="ARBA" id="ARBA00001946"/>
    </source>
</evidence>
<dbReference type="EMBL" id="OZ021739">
    <property type="protein sequence ID" value="CAK9321616.1"/>
    <property type="molecule type" value="Genomic_DNA"/>
</dbReference>
<dbReference type="InterPro" id="IPR008949">
    <property type="entry name" value="Isoprenoid_synthase_dom_sf"/>
</dbReference>
<proteinExistence type="predicted"/>
<feature type="domain" description="Terpene synthase N-terminal" evidence="5">
    <location>
        <begin position="1"/>
        <end position="152"/>
    </location>
</feature>
<reference evidence="7 8" key="1">
    <citation type="submission" date="2024-03" db="EMBL/GenBank/DDBJ databases">
        <authorList>
            <person name="Gkanogiannis A."/>
            <person name="Becerra Lopez-Lavalle L."/>
        </authorList>
    </citation>
    <scope>NUCLEOTIDE SEQUENCE [LARGE SCALE GENOMIC DNA]</scope>
</reference>
<dbReference type="InterPro" id="IPR001906">
    <property type="entry name" value="Terpene_synth_N"/>
</dbReference>
<feature type="domain" description="Terpene synthase metal-binding" evidence="6">
    <location>
        <begin position="208"/>
        <end position="380"/>
    </location>
</feature>